<feature type="signal peptide" evidence="1">
    <location>
        <begin position="1"/>
        <end position="21"/>
    </location>
</feature>
<sequence length="122" mass="13971">MKNLTTIFILLFLSLFSTSFTDHQNQWENEITECGLRMKFVKLRKTQEFEVPCKSQTKKFVIDYQLNNETVKLNFYNKSKKLIQSAELSGISKKEVSLDYSGSFVVQISSKGGTGSVVIRTN</sequence>
<evidence type="ECO:0000313" key="2">
    <source>
        <dbReference type="EMBL" id="KXH83273.1"/>
    </source>
</evidence>
<gene>
    <name evidence="2" type="ORF">AU378_12720</name>
</gene>
<reference evidence="3" key="1">
    <citation type="submission" date="2015-12" db="EMBL/GenBank/DDBJ databases">
        <title>Genome sequence of a biocontrol rhizobacterium Chryseobacterium kwangjuense strain KJ1R5 isolated from pepper (Capsicum annuum L.).</title>
        <authorList>
            <person name="Jeong J.-J."/>
            <person name="Park H."/>
            <person name="Mannaa M."/>
            <person name="Sang M.K."/>
            <person name="Choi I.-G."/>
            <person name="Kim K.D."/>
        </authorList>
    </citation>
    <scope>NUCLEOTIDE SEQUENCE [LARGE SCALE GENOMIC DNA]</scope>
    <source>
        <strain evidence="3">KJ1R5</strain>
    </source>
</reference>
<dbReference type="Proteomes" id="UP000070513">
    <property type="component" value="Unassembled WGS sequence"/>
</dbReference>
<dbReference type="AlphaFoldDB" id="A0A135WED8"/>
<evidence type="ECO:0008006" key="4">
    <source>
        <dbReference type="Google" id="ProtNLM"/>
    </source>
</evidence>
<evidence type="ECO:0000256" key="1">
    <source>
        <dbReference type="SAM" id="SignalP"/>
    </source>
</evidence>
<dbReference type="OrthoDB" id="1262177at2"/>
<organism evidence="2 3">
    <name type="scientific">Chryseobacterium kwangjuense</name>
    <dbReference type="NCBI Taxonomy" id="267125"/>
    <lineage>
        <taxon>Bacteria</taxon>
        <taxon>Pseudomonadati</taxon>
        <taxon>Bacteroidota</taxon>
        <taxon>Flavobacteriia</taxon>
        <taxon>Flavobacteriales</taxon>
        <taxon>Weeksellaceae</taxon>
        <taxon>Chryseobacterium group</taxon>
        <taxon>Chryseobacterium</taxon>
    </lineage>
</organism>
<evidence type="ECO:0000313" key="3">
    <source>
        <dbReference type="Proteomes" id="UP000070513"/>
    </source>
</evidence>
<proteinExistence type="predicted"/>
<name>A0A135WED8_9FLAO</name>
<accession>A0A135WED8</accession>
<reference evidence="2 3" key="2">
    <citation type="journal article" date="2016" name="Genome Announc.">
        <title>Draft Genome Sequence of a Biocontrol Rhizobacterium, Chryseobacterium kwangjuense Strain KJ1R5, Isolated from Pepper (Capsicum annuum).</title>
        <authorList>
            <person name="Jeong J.J."/>
            <person name="Park H."/>
            <person name="Park B.H."/>
            <person name="Mannaa M."/>
            <person name="Sang M.K."/>
            <person name="Choi I.G."/>
            <person name="Kim K.D."/>
        </authorList>
    </citation>
    <scope>NUCLEOTIDE SEQUENCE [LARGE SCALE GENOMIC DNA]</scope>
    <source>
        <strain evidence="2 3">KJ1R5</strain>
    </source>
</reference>
<feature type="chain" id="PRO_5007467778" description="Secretion system C-terminal sorting domain-containing protein" evidence="1">
    <location>
        <begin position="22"/>
        <end position="122"/>
    </location>
</feature>
<dbReference type="EMBL" id="LPUR01000011">
    <property type="protein sequence ID" value="KXH83273.1"/>
    <property type="molecule type" value="Genomic_DNA"/>
</dbReference>
<dbReference type="RefSeq" id="WP_062651670.1">
    <property type="nucleotide sequence ID" value="NZ_LPUR01000011.1"/>
</dbReference>
<protein>
    <recommendedName>
        <fullName evidence="4">Secretion system C-terminal sorting domain-containing protein</fullName>
    </recommendedName>
</protein>
<keyword evidence="1" id="KW-0732">Signal</keyword>
<comment type="caution">
    <text evidence="2">The sequence shown here is derived from an EMBL/GenBank/DDBJ whole genome shotgun (WGS) entry which is preliminary data.</text>
</comment>